<evidence type="ECO:0000313" key="2">
    <source>
        <dbReference type="Proteomes" id="UP000190675"/>
    </source>
</evidence>
<accession>A0A1M5P3P3</accession>
<reference evidence="1 2" key="1">
    <citation type="submission" date="2016-11" db="EMBL/GenBank/DDBJ databases">
        <authorList>
            <person name="Jaros S."/>
            <person name="Januszkiewicz K."/>
            <person name="Wedrychowicz H."/>
        </authorList>
    </citation>
    <scope>NUCLEOTIDE SEQUENCE [LARGE SCALE GENOMIC DNA]</scope>
    <source>
        <strain evidence="1 2">GAS242</strain>
    </source>
</reference>
<dbReference type="Proteomes" id="UP000190675">
    <property type="component" value="Chromosome I"/>
</dbReference>
<dbReference type="EMBL" id="LT670818">
    <property type="protein sequence ID" value="SHG96368.1"/>
    <property type="molecule type" value="Genomic_DNA"/>
</dbReference>
<name>A0A1M5P3P3_9BRAD</name>
<dbReference type="AlphaFoldDB" id="A0A1M5P3P3"/>
<protein>
    <submittedName>
        <fullName evidence="1">Uncharacterized protein</fullName>
    </submittedName>
</protein>
<organism evidence="1 2">
    <name type="scientific">Bradyrhizobium erythrophlei</name>
    <dbReference type="NCBI Taxonomy" id="1437360"/>
    <lineage>
        <taxon>Bacteria</taxon>
        <taxon>Pseudomonadati</taxon>
        <taxon>Pseudomonadota</taxon>
        <taxon>Alphaproteobacteria</taxon>
        <taxon>Hyphomicrobiales</taxon>
        <taxon>Nitrobacteraceae</taxon>
        <taxon>Bradyrhizobium</taxon>
    </lineage>
</organism>
<sequence>MRKFHSIATLRGDGLRPELQALFDRLAIDPRPVFLVRDDGMVQAGPDPASGTALTNVVPLRADRPACGR</sequence>
<gene>
    <name evidence="1" type="ORF">SAMN05444169_5004</name>
</gene>
<proteinExistence type="predicted"/>
<evidence type="ECO:0000313" key="1">
    <source>
        <dbReference type="EMBL" id="SHG96368.1"/>
    </source>
</evidence>